<sequence length="311" mass="35388">MVKHKDSKLAHLKSLEAFAVVMESGSITKAANELGVTQPSVSQHIQRLENIFETDLFIRRNGRVFPTERAKILFEDVEELLSGVDKTFSKWRRGQTREVSQLRICASFSNCSLVLPHLLTKLPRQNSMHFQVTSASVEESITALIDNRADVAFQTKPLDHSSIENNLFIAARQVCVLPKNHPLAKKEIISATDLDQQKMISVSKGDPCYQEHRDILRRHGLKIQNLLETPYSTLAMQMAEEFNALYIGNILIAELFCQKNPGLVWREIDEFDQKTNFYFAVSPWLKNSDTEQELAHSIQDAFADLSTKLML</sequence>
<dbReference type="RefSeq" id="WP_047762938.1">
    <property type="nucleotide sequence ID" value="NZ_LAQL01000003.1"/>
</dbReference>
<dbReference type="Pfam" id="PF00126">
    <property type="entry name" value="HTH_1"/>
    <property type="match status" value="1"/>
</dbReference>
<dbReference type="STRING" id="1489064.WH96_04455"/>
<dbReference type="Gene3D" id="1.10.10.10">
    <property type="entry name" value="Winged helix-like DNA-binding domain superfamily/Winged helix DNA-binding domain"/>
    <property type="match status" value="1"/>
</dbReference>
<dbReference type="PRINTS" id="PR00039">
    <property type="entry name" value="HTHLYSR"/>
</dbReference>
<evidence type="ECO:0000259" key="5">
    <source>
        <dbReference type="PROSITE" id="PS50931"/>
    </source>
</evidence>
<reference evidence="6 7" key="1">
    <citation type="submission" date="2015-03" db="EMBL/GenBank/DDBJ databases">
        <title>Genome Sequence of Kiloniella spongiae MEBiC09566, isolated from a marine sponge.</title>
        <authorList>
            <person name="Shao Z."/>
            <person name="Wang L."/>
            <person name="Li X."/>
        </authorList>
    </citation>
    <scope>NUCLEOTIDE SEQUENCE [LARGE SCALE GENOMIC DNA]</scope>
    <source>
        <strain evidence="6 7">MEBiC09566</strain>
    </source>
</reference>
<dbReference type="Pfam" id="PF03466">
    <property type="entry name" value="LysR_substrate"/>
    <property type="match status" value="1"/>
</dbReference>
<evidence type="ECO:0000313" key="6">
    <source>
        <dbReference type="EMBL" id="KLN61603.1"/>
    </source>
</evidence>
<dbReference type="EMBL" id="LAQL01000003">
    <property type="protein sequence ID" value="KLN61603.1"/>
    <property type="molecule type" value="Genomic_DNA"/>
</dbReference>
<dbReference type="InterPro" id="IPR000847">
    <property type="entry name" value="LysR_HTH_N"/>
</dbReference>
<evidence type="ECO:0000256" key="2">
    <source>
        <dbReference type="ARBA" id="ARBA00023015"/>
    </source>
</evidence>
<dbReference type="PROSITE" id="PS50931">
    <property type="entry name" value="HTH_LYSR"/>
    <property type="match status" value="1"/>
</dbReference>
<evidence type="ECO:0000256" key="3">
    <source>
        <dbReference type="ARBA" id="ARBA00023125"/>
    </source>
</evidence>
<dbReference type="OrthoDB" id="7260751at2"/>
<gene>
    <name evidence="6" type="ORF">WH96_04455</name>
</gene>
<name>A0A0H2MGT8_9PROT</name>
<feature type="domain" description="HTH lysR-type" evidence="5">
    <location>
        <begin position="12"/>
        <end position="67"/>
    </location>
</feature>
<evidence type="ECO:0000256" key="1">
    <source>
        <dbReference type="ARBA" id="ARBA00009437"/>
    </source>
</evidence>
<dbReference type="SUPFAM" id="SSF46785">
    <property type="entry name" value="Winged helix' DNA-binding domain"/>
    <property type="match status" value="1"/>
</dbReference>
<dbReference type="GO" id="GO:0003700">
    <property type="term" value="F:DNA-binding transcription factor activity"/>
    <property type="evidence" value="ECO:0007669"/>
    <property type="project" value="InterPro"/>
</dbReference>
<dbReference type="GO" id="GO:0010628">
    <property type="term" value="P:positive regulation of gene expression"/>
    <property type="evidence" value="ECO:0007669"/>
    <property type="project" value="TreeGrafter"/>
</dbReference>
<dbReference type="Proteomes" id="UP000035444">
    <property type="component" value="Unassembled WGS sequence"/>
</dbReference>
<proteinExistence type="inferred from homology"/>
<keyword evidence="7" id="KW-1185">Reference proteome</keyword>
<dbReference type="GO" id="GO:0043565">
    <property type="term" value="F:sequence-specific DNA binding"/>
    <property type="evidence" value="ECO:0007669"/>
    <property type="project" value="TreeGrafter"/>
</dbReference>
<comment type="similarity">
    <text evidence="1">Belongs to the LysR transcriptional regulatory family.</text>
</comment>
<dbReference type="InterPro" id="IPR036388">
    <property type="entry name" value="WH-like_DNA-bd_sf"/>
</dbReference>
<organism evidence="6 7">
    <name type="scientific">Kiloniella spongiae</name>
    <dbReference type="NCBI Taxonomy" id="1489064"/>
    <lineage>
        <taxon>Bacteria</taxon>
        <taxon>Pseudomonadati</taxon>
        <taxon>Pseudomonadota</taxon>
        <taxon>Alphaproteobacteria</taxon>
        <taxon>Rhodospirillales</taxon>
        <taxon>Kiloniellaceae</taxon>
        <taxon>Kiloniella</taxon>
    </lineage>
</organism>
<evidence type="ECO:0000313" key="7">
    <source>
        <dbReference type="Proteomes" id="UP000035444"/>
    </source>
</evidence>
<keyword evidence="2" id="KW-0805">Transcription regulation</keyword>
<dbReference type="InterPro" id="IPR036390">
    <property type="entry name" value="WH_DNA-bd_sf"/>
</dbReference>
<dbReference type="AlphaFoldDB" id="A0A0H2MGT8"/>
<comment type="caution">
    <text evidence="6">The sequence shown here is derived from an EMBL/GenBank/DDBJ whole genome shotgun (WGS) entry which is preliminary data.</text>
</comment>
<dbReference type="SUPFAM" id="SSF53850">
    <property type="entry name" value="Periplasmic binding protein-like II"/>
    <property type="match status" value="1"/>
</dbReference>
<dbReference type="PANTHER" id="PTHR30427:SF1">
    <property type="entry name" value="TRANSCRIPTIONAL ACTIVATOR PROTEIN LYSR"/>
    <property type="match status" value="1"/>
</dbReference>
<dbReference type="InterPro" id="IPR005119">
    <property type="entry name" value="LysR_subst-bd"/>
</dbReference>
<keyword evidence="4" id="KW-0804">Transcription</keyword>
<dbReference type="PANTHER" id="PTHR30427">
    <property type="entry name" value="TRANSCRIPTIONAL ACTIVATOR PROTEIN LYSR"/>
    <property type="match status" value="1"/>
</dbReference>
<evidence type="ECO:0000256" key="4">
    <source>
        <dbReference type="ARBA" id="ARBA00023163"/>
    </source>
</evidence>
<accession>A0A0H2MGT8</accession>
<protein>
    <recommendedName>
        <fullName evidence="5">HTH lysR-type domain-containing protein</fullName>
    </recommendedName>
</protein>
<dbReference type="Gene3D" id="3.40.190.290">
    <property type="match status" value="1"/>
</dbReference>
<keyword evidence="3" id="KW-0238">DNA-binding</keyword>